<feature type="transmembrane region" description="Helical" evidence="2">
    <location>
        <begin position="193"/>
        <end position="215"/>
    </location>
</feature>
<dbReference type="AlphaFoldDB" id="A0A4U8T912"/>
<evidence type="ECO:0000256" key="1">
    <source>
        <dbReference type="SAM" id="MobiDB-lite"/>
    </source>
</evidence>
<accession>A0A4U8T912</accession>
<organism evidence="3 4">
    <name type="scientific">Helicobacter jaachi</name>
    <dbReference type="NCBI Taxonomy" id="1677920"/>
    <lineage>
        <taxon>Bacteria</taxon>
        <taxon>Pseudomonadati</taxon>
        <taxon>Campylobacterota</taxon>
        <taxon>Epsilonproteobacteria</taxon>
        <taxon>Campylobacterales</taxon>
        <taxon>Helicobacteraceae</taxon>
        <taxon>Helicobacter</taxon>
    </lineage>
</organism>
<sequence>MKVKLFKRKNYLAWHLYISLFFIPMALMYKITGIVGILGYFGDNKVYEVALSSAQKAALTEIIESSKIDSINATTASTAAKQNSDFIESTTESTGAQESKNTQKANLQEIKLQEPSGFDVERLKNQFIKFLIDNEIKLPASTNFQKARHKNGYTLGSPAYRIELELNNPPKVKLYTNDWLGNLVALHFARAGVAFNVLAFSFVVFMFITYVTGLLMCDFKKNGKKYFLAMFVGLLVTTTLGVYGLYF</sequence>
<gene>
    <name evidence="3" type="ORF">LS71_007415</name>
</gene>
<evidence type="ECO:0000313" key="3">
    <source>
        <dbReference type="EMBL" id="TLD96064.1"/>
    </source>
</evidence>
<feature type="region of interest" description="Disordered" evidence="1">
    <location>
        <begin position="84"/>
        <end position="104"/>
    </location>
</feature>
<feature type="transmembrane region" description="Helical" evidence="2">
    <location>
        <begin position="227"/>
        <end position="246"/>
    </location>
</feature>
<keyword evidence="2" id="KW-0472">Membrane</keyword>
<name>A0A4U8T912_9HELI</name>
<keyword evidence="2" id="KW-0812">Transmembrane</keyword>
<comment type="caution">
    <text evidence="3">The sequence shown here is derived from an EMBL/GenBank/DDBJ whole genome shotgun (WGS) entry which is preliminary data.</text>
</comment>
<evidence type="ECO:0008006" key="5">
    <source>
        <dbReference type="Google" id="ProtNLM"/>
    </source>
</evidence>
<feature type="transmembrane region" description="Helical" evidence="2">
    <location>
        <begin position="12"/>
        <end position="41"/>
    </location>
</feature>
<keyword evidence="2" id="KW-1133">Transmembrane helix</keyword>
<evidence type="ECO:0000256" key="2">
    <source>
        <dbReference type="SAM" id="Phobius"/>
    </source>
</evidence>
<evidence type="ECO:0000313" key="4">
    <source>
        <dbReference type="Proteomes" id="UP000029733"/>
    </source>
</evidence>
<proteinExistence type="predicted"/>
<dbReference type="OrthoDB" id="5327112at2"/>
<dbReference type="EMBL" id="JRPR02000006">
    <property type="protein sequence ID" value="TLD96064.1"/>
    <property type="molecule type" value="Genomic_DNA"/>
</dbReference>
<protein>
    <recommendedName>
        <fullName evidence="5">PepSY domain-containing protein</fullName>
    </recommendedName>
</protein>
<reference evidence="3 4" key="1">
    <citation type="journal article" date="2014" name="Genome Announc.">
        <title>Draft genome sequences of eight enterohepatic helicobacter species isolated from both laboratory and wild rodents.</title>
        <authorList>
            <person name="Sheh A."/>
            <person name="Shen Z."/>
            <person name="Fox J.G."/>
        </authorList>
    </citation>
    <scope>NUCLEOTIDE SEQUENCE [LARGE SCALE GENOMIC DNA]</scope>
    <source>
        <strain evidence="3 4">MIT 09-6949</strain>
    </source>
</reference>
<keyword evidence="4" id="KW-1185">Reference proteome</keyword>
<dbReference type="Proteomes" id="UP000029733">
    <property type="component" value="Unassembled WGS sequence"/>
</dbReference>